<dbReference type="Proteomes" id="UP000805704">
    <property type="component" value="Chromosome 8"/>
</dbReference>
<evidence type="ECO:0000313" key="1">
    <source>
        <dbReference type="EMBL" id="KAG8001004.1"/>
    </source>
</evidence>
<gene>
    <name evidence="1" type="ORF">GBF38_018399</name>
</gene>
<reference evidence="1" key="1">
    <citation type="submission" date="2020-04" db="EMBL/GenBank/DDBJ databases">
        <title>A chromosome-scale assembly and high-density genetic map of the yellow drum (Nibea albiflora) genome.</title>
        <authorList>
            <person name="Xu D."/>
            <person name="Zhang W."/>
            <person name="Chen R."/>
            <person name="Tan P."/>
            <person name="Wang L."/>
            <person name="Song H."/>
            <person name="Tian L."/>
            <person name="Zhu Q."/>
            <person name="Wang B."/>
        </authorList>
    </citation>
    <scope>NUCLEOTIDE SEQUENCE</scope>
    <source>
        <strain evidence="1">ZJHYS-2018</strain>
    </source>
</reference>
<proteinExistence type="predicted"/>
<keyword evidence="2" id="KW-1185">Reference proteome</keyword>
<sequence length="159" mass="18416">MDGEFDRELNDDGWGPNSTFKTAEEQLWTLEQVVGRTHNPKEAAAVMKQMREDVGKLLAEKGKTMQDKGSLVKEFWRIEQRARREKDRAEQEQKSGGWRNRSKIKNNMEKAEQEKMKWAKWAMWWQGVGHIMTNPKAGRKQDRTKSNKGPSPILSSSSP</sequence>
<accession>A0ACB7EFL3</accession>
<protein>
    <submittedName>
        <fullName evidence="1">Uncharacterized protein</fullName>
    </submittedName>
</protein>
<name>A0ACB7EFL3_NIBAL</name>
<organism evidence="1 2">
    <name type="scientific">Nibea albiflora</name>
    <name type="common">Yellow drum</name>
    <name type="synonym">Corvina albiflora</name>
    <dbReference type="NCBI Taxonomy" id="240163"/>
    <lineage>
        <taxon>Eukaryota</taxon>
        <taxon>Metazoa</taxon>
        <taxon>Chordata</taxon>
        <taxon>Craniata</taxon>
        <taxon>Vertebrata</taxon>
        <taxon>Euteleostomi</taxon>
        <taxon>Actinopterygii</taxon>
        <taxon>Neopterygii</taxon>
        <taxon>Teleostei</taxon>
        <taxon>Neoteleostei</taxon>
        <taxon>Acanthomorphata</taxon>
        <taxon>Eupercaria</taxon>
        <taxon>Sciaenidae</taxon>
        <taxon>Nibea</taxon>
    </lineage>
</organism>
<evidence type="ECO:0000313" key="2">
    <source>
        <dbReference type="Proteomes" id="UP000805704"/>
    </source>
</evidence>
<comment type="caution">
    <text evidence="1">The sequence shown here is derived from an EMBL/GenBank/DDBJ whole genome shotgun (WGS) entry which is preliminary data.</text>
</comment>
<dbReference type="EMBL" id="CM024796">
    <property type="protein sequence ID" value="KAG8001004.1"/>
    <property type="molecule type" value="Genomic_DNA"/>
</dbReference>